<evidence type="ECO:0000256" key="1">
    <source>
        <dbReference type="SAM" id="MobiDB-lite"/>
    </source>
</evidence>
<sequence>MSSKGGMVLDHSQNAAALKGEYWAIQETSQDRNNHSSLIVEAHFRPILDAAVRSRANGYVALELLAHYGGICCWNLSRVKSLFHHVAATREEEYAISPPPPPPPAHGKEGVVRFPAVCNGNMPNLCSMQQQQAHANICWMRPRGVSAEPRELTCPLGNPDPQPPSSISLTNPRCDRDTVK</sequence>
<gene>
    <name evidence="2" type="ORF">FHL15_001100</name>
</gene>
<dbReference type="AlphaFoldDB" id="A0A553ICH2"/>
<comment type="caution">
    <text evidence="2">The sequence shown here is derived from an EMBL/GenBank/DDBJ whole genome shotgun (WGS) entry which is preliminary data.</text>
</comment>
<reference evidence="3" key="1">
    <citation type="submission" date="2019-06" db="EMBL/GenBank/DDBJ databases">
        <title>Draft genome sequence of the griseofulvin-producing fungus Xylaria cubensis strain G536.</title>
        <authorList>
            <person name="Mead M.E."/>
            <person name="Raja H.A."/>
            <person name="Steenwyk J.L."/>
            <person name="Knowles S.L."/>
            <person name="Oberlies N.H."/>
            <person name="Rokas A."/>
        </authorList>
    </citation>
    <scope>NUCLEOTIDE SEQUENCE [LARGE SCALE GENOMIC DNA]</scope>
    <source>
        <strain evidence="3">G536</strain>
    </source>
</reference>
<dbReference type="Proteomes" id="UP000319160">
    <property type="component" value="Unassembled WGS sequence"/>
</dbReference>
<dbReference type="EMBL" id="VFLP01000004">
    <property type="protein sequence ID" value="TRX97890.1"/>
    <property type="molecule type" value="Genomic_DNA"/>
</dbReference>
<organism evidence="2 3">
    <name type="scientific">Xylaria flabelliformis</name>
    <dbReference type="NCBI Taxonomy" id="2512241"/>
    <lineage>
        <taxon>Eukaryota</taxon>
        <taxon>Fungi</taxon>
        <taxon>Dikarya</taxon>
        <taxon>Ascomycota</taxon>
        <taxon>Pezizomycotina</taxon>
        <taxon>Sordariomycetes</taxon>
        <taxon>Xylariomycetidae</taxon>
        <taxon>Xylariales</taxon>
        <taxon>Xylariaceae</taxon>
        <taxon>Xylaria</taxon>
    </lineage>
</organism>
<name>A0A553ICH2_9PEZI</name>
<feature type="region of interest" description="Disordered" evidence="1">
    <location>
        <begin position="150"/>
        <end position="180"/>
    </location>
</feature>
<evidence type="ECO:0000313" key="2">
    <source>
        <dbReference type="EMBL" id="TRX97890.1"/>
    </source>
</evidence>
<proteinExistence type="predicted"/>
<keyword evidence="3" id="KW-1185">Reference proteome</keyword>
<evidence type="ECO:0000313" key="3">
    <source>
        <dbReference type="Proteomes" id="UP000319160"/>
    </source>
</evidence>
<protein>
    <submittedName>
        <fullName evidence="2">Uncharacterized protein</fullName>
    </submittedName>
</protein>
<accession>A0A553ICH2</accession>